<sequence>ADIPIVQVSVLKSEDPAQHFAMGKALQKLRDENIAIIGSGFASFHNLSKMGELMMGRQRLGGAGSPFRGRSDEWNAALTDAVGRKSTSD</sequence>
<comment type="caution">
    <text evidence="2">The sequence shown here is derived from an EMBL/GenBank/DDBJ whole genome shotgun (WGS) entry which is preliminary data.</text>
</comment>
<reference evidence="2 3" key="1">
    <citation type="journal article" date="2017" name="G3 (Bethesda)">
        <title>First Draft Genome Sequence of the Pathogenic Fungus Lomentospora prolificans (Formerly Scedosporium prolificans).</title>
        <authorList>
            <person name="Luo R."/>
            <person name="Zimin A."/>
            <person name="Workman R."/>
            <person name="Fan Y."/>
            <person name="Pertea G."/>
            <person name="Grossman N."/>
            <person name="Wear M.P."/>
            <person name="Jia B."/>
            <person name="Miller H."/>
            <person name="Casadevall A."/>
            <person name="Timp W."/>
            <person name="Zhang S.X."/>
            <person name="Salzberg S.L."/>
        </authorList>
    </citation>
    <scope>NUCLEOTIDE SEQUENCE [LARGE SCALE GENOMIC DNA]</scope>
    <source>
        <strain evidence="2 3">JHH-5317</strain>
    </source>
</reference>
<dbReference type="Proteomes" id="UP000233524">
    <property type="component" value="Unassembled WGS sequence"/>
</dbReference>
<evidence type="ECO:0000256" key="1">
    <source>
        <dbReference type="ARBA" id="ARBA00023002"/>
    </source>
</evidence>
<dbReference type="OrthoDB" id="7396853at2759"/>
<dbReference type="PANTHER" id="PTHR30096">
    <property type="entry name" value="4,5-DOPA DIOXYGENASE EXTRADIOL-LIKE PROTEIN"/>
    <property type="match status" value="1"/>
</dbReference>
<gene>
    <name evidence="2" type="ORF">jhhlp_005078</name>
</gene>
<dbReference type="PANTHER" id="PTHR30096:SF0">
    <property type="entry name" value="4,5-DOPA DIOXYGENASE EXTRADIOL-LIKE PROTEIN"/>
    <property type="match status" value="1"/>
</dbReference>
<dbReference type="Gene3D" id="3.40.830.10">
    <property type="entry name" value="LigB-like"/>
    <property type="match status" value="1"/>
</dbReference>
<keyword evidence="1" id="KW-0560">Oxidoreductase</keyword>
<keyword evidence="3" id="KW-1185">Reference proteome</keyword>
<evidence type="ECO:0000313" key="3">
    <source>
        <dbReference type="Proteomes" id="UP000233524"/>
    </source>
</evidence>
<dbReference type="EMBL" id="NLAX01000350">
    <property type="protein sequence ID" value="PKS08445.1"/>
    <property type="molecule type" value="Genomic_DNA"/>
</dbReference>
<accession>A0A2N3N7N8</accession>
<organism evidence="2 3">
    <name type="scientific">Lomentospora prolificans</name>
    <dbReference type="NCBI Taxonomy" id="41688"/>
    <lineage>
        <taxon>Eukaryota</taxon>
        <taxon>Fungi</taxon>
        <taxon>Dikarya</taxon>
        <taxon>Ascomycota</taxon>
        <taxon>Pezizomycotina</taxon>
        <taxon>Sordariomycetes</taxon>
        <taxon>Hypocreomycetidae</taxon>
        <taxon>Microascales</taxon>
        <taxon>Microascaceae</taxon>
        <taxon>Lomentospora</taxon>
    </lineage>
</organism>
<dbReference type="InParanoid" id="A0A2N3N7N8"/>
<dbReference type="GO" id="GO:0016491">
    <property type="term" value="F:oxidoreductase activity"/>
    <property type="evidence" value="ECO:0007669"/>
    <property type="project" value="UniProtKB-KW"/>
</dbReference>
<dbReference type="AlphaFoldDB" id="A0A2N3N7N8"/>
<protein>
    <submittedName>
        <fullName evidence="2">Uncharacterized protein</fullName>
    </submittedName>
</protein>
<dbReference type="SUPFAM" id="SSF53213">
    <property type="entry name" value="LigB-like"/>
    <property type="match status" value="1"/>
</dbReference>
<name>A0A2N3N7N8_9PEZI</name>
<dbReference type="VEuPathDB" id="FungiDB:jhhlp_005078"/>
<feature type="non-terminal residue" evidence="2">
    <location>
        <position position="1"/>
    </location>
</feature>
<feature type="non-terminal residue" evidence="2">
    <location>
        <position position="89"/>
    </location>
</feature>
<evidence type="ECO:0000313" key="2">
    <source>
        <dbReference type="EMBL" id="PKS08445.1"/>
    </source>
</evidence>
<proteinExistence type="predicted"/>